<dbReference type="PANTHER" id="PTHR44167">
    <property type="entry name" value="OVARIAN-SPECIFIC SERINE/THREONINE-PROTEIN KINASE LOK-RELATED"/>
    <property type="match status" value="1"/>
</dbReference>
<dbReference type="EMBL" id="RQTK01000156">
    <property type="protein sequence ID" value="RUS85924.1"/>
    <property type="molecule type" value="Genomic_DNA"/>
</dbReference>
<dbReference type="InterPro" id="IPR000719">
    <property type="entry name" value="Prot_kinase_dom"/>
</dbReference>
<feature type="non-terminal residue" evidence="2">
    <location>
        <position position="1"/>
    </location>
</feature>
<keyword evidence="3" id="KW-1185">Reference proteome</keyword>
<dbReference type="Pfam" id="PF00069">
    <property type="entry name" value="Pkinase"/>
    <property type="match status" value="1"/>
</dbReference>
<dbReference type="GO" id="GO:0004674">
    <property type="term" value="F:protein serine/threonine kinase activity"/>
    <property type="evidence" value="ECO:0007669"/>
    <property type="project" value="TreeGrafter"/>
</dbReference>
<feature type="non-terminal residue" evidence="2">
    <location>
        <position position="103"/>
    </location>
</feature>
<name>A0A3S0ZY42_ELYCH</name>
<dbReference type="InterPro" id="IPR011009">
    <property type="entry name" value="Kinase-like_dom_sf"/>
</dbReference>
<evidence type="ECO:0000313" key="2">
    <source>
        <dbReference type="EMBL" id="RUS85924.1"/>
    </source>
</evidence>
<evidence type="ECO:0000259" key="1">
    <source>
        <dbReference type="PROSITE" id="PS50011"/>
    </source>
</evidence>
<protein>
    <recommendedName>
        <fullName evidence="1">Protein kinase domain-containing protein</fullName>
    </recommendedName>
</protein>
<dbReference type="STRING" id="188477.A0A3S0ZY42"/>
<comment type="caution">
    <text evidence="2">The sequence shown here is derived from an EMBL/GenBank/DDBJ whole genome shotgun (WGS) entry which is preliminary data.</text>
</comment>
<evidence type="ECO:0000313" key="3">
    <source>
        <dbReference type="Proteomes" id="UP000271974"/>
    </source>
</evidence>
<dbReference type="GO" id="GO:0005634">
    <property type="term" value="C:nucleus"/>
    <property type="evidence" value="ECO:0007669"/>
    <property type="project" value="TreeGrafter"/>
</dbReference>
<dbReference type="Gene3D" id="1.10.510.10">
    <property type="entry name" value="Transferase(Phosphotransferase) domain 1"/>
    <property type="match status" value="1"/>
</dbReference>
<dbReference type="InterPro" id="IPR008271">
    <property type="entry name" value="Ser/Thr_kinase_AS"/>
</dbReference>
<organism evidence="2 3">
    <name type="scientific">Elysia chlorotica</name>
    <name type="common">Eastern emerald elysia</name>
    <name type="synonym">Sea slug</name>
    <dbReference type="NCBI Taxonomy" id="188477"/>
    <lineage>
        <taxon>Eukaryota</taxon>
        <taxon>Metazoa</taxon>
        <taxon>Spiralia</taxon>
        <taxon>Lophotrochozoa</taxon>
        <taxon>Mollusca</taxon>
        <taxon>Gastropoda</taxon>
        <taxon>Heterobranchia</taxon>
        <taxon>Euthyneura</taxon>
        <taxon>Panpulmonata</taxon>
        <taxon>Sacoglossa</taxon>
        <taxon>Placobranchoidea</taxon>
        <taxon>Plakobranchidae</taxon>
        <taxon>Elysia</taxon>
    </lineage>
</organism>
<dbReference type="PROSITE" id="PS00108">
    <property type="entry name" value="PROTEIN_KINASE_ST"/>
    <property type="match status" value="1"/>
</dbReference>
<proteinExistence type="predicted"/>
<gene>
    <name evidence="2" type="ORF">EGW08_006327</name>
</gene>
<dbReference type="OrthoDB" id="6068455at2759"/>
<dbReference type="PANTHER" id="PTHR44167:SF24">
    <property type="entry name" value="SERINE_THREONINE-PROTEIN KINASE CHK2"/>
    <property type="match status" value="1"/>
</dbReference>
<reference evidence="2 3" key="1">
    <citation type="submission" date="2019-01" db="EMBL/GenBank/DDBJ databases">
        <title>A draft genome assembly of the solar-powered sea slug Elysia chlorotica.</title>
        <authorList>
            <person name="Cai H."/>
            <person name="Li Q."/>
            <person name="Fang X."/>
            <person name="Li J."/>
            <person name="Curtis N.E."/>
            <person name="Altenburger A."/>
            <person name="Shibata T."/>
            <person name="Feng M."/>
            <person name="Maeda T."/>
            <person name="Schwartz J.A."/>
            <person name="Shigenobu S."/>
            <person name="Lundholm N."/>
            <person name="Nishiyama T."/>
            <person name="Yang H."/>
            <person name="Hasebe M."/>
            <person name="Li S."/>
            <person name="Pierce S.K."/>
            <person name="Wang J."/>
        </authorList>
    </citation>
    <scope>NUCLEOTIDE SEQUENCE [LARGE SCALE GENOMIC DNA]</scope>
    <source>
        <strain evidence="2">EC2010</strain>
        <tissue evidence="2">Whole organism of an adult</tissue>
    </source>
</reference>
<dbReference type="PROSITE" id="PS50011">
    <property type="entry name" value="PROTEIN_KINASE_DOM"/>
    <property type="match status" value="1"/>
</dbReference>
<accession>A0A3S0ZY42</accession>
<dbReference type="SUPFAM" id="SSF56112">
    <property type="entry name" value="Protein kinase-like (PK-like)"/>
    <property type="match status" value="1"/>
</dbReference>
<dbReference type="GO" id="GO:0005524">
    <property type="term" value="F:ATP binding"/>
    <property type="evidence" value="ECO:0007669"/>
    <property type="project" value="InterPro"/>
</dbReference>
<sequence>QVADAVHYLHSKNIVHGDIKPANILLSGEDQAVLSDFGLSKCVPNQRVEIFMNYGTRGFMAPEIFGDSRVNPFKVDMYALGVTLWSMALKKRPAPSIDYLYHV</sequence>
<dbReference type="GO" id="GO:0044773">
    <property type="term" value="P:mitotic DNA damage checkpoint signaling"/>
    <property type="evidence" value="ECO:0007669"/>
    <property type="project" value="TreeGrafter"/>
</dbReference>
<dbReference type="Proteomes" id="UP000271974">
    <property type="component" value="Unassembled WGS sequence"/>
</dbReference>
<dbReference type="AlphaFoldDB" id="A0A3S0ZY42"/>
<feature type="domain" description="Protein kinase" evidence="1">
    <location>
        <begin position="1"/>
        <end position="103"/>
    </location>
</feature>